<proteinExistence type="predicted"/>
<dbReference type="AlphaFoldDB" id="X1N771"/>
<evidence type="ECO:0000313" key="1">
    <source>
        <dbReference type="EMBL" id="GAI39872.1"/>
    </source>
</evidence>
<dbReference type="EMBL" id="BARV01030310">
    <property type="protein sequence ID" value="GAI39872.1"/>
    <property type="molecule type" value="Genomic_DNA"/>
</dbReference>
<protein>
    <submittedName>
        <fullName evidence="1">Uncharacterized protein</fullName>
    </submittedName>
</protein>
<reference evidence="1" key="1">
    <citation type="journal article" date="2014" name="Front. Microbiol.">
        <title>High frequency of phylogenetically diverse reductive dehalogenase-homologous genes in deep subseafloor sedimentary metagenomes.</title>
        <authorList>
            <person name="Kawai M."/>
            <person name="Futagami T."/>
            <person name="Toyoda A."/>
            <person name="Takaki Y."/>
            <person name="Nishi S."/>
            <person name="Hori S."/>
            <person name="Arai W."/>
            <person name="Tsubouchi T."/>
            <person name="Morono Y."/>
            <person name="Uchiyama I."/>
            <person name="Ito T."/>
            <person name="Fujiyama A."/>
            <person name="Inagaki F."/>
            <person name="Takami H."/>
        </authorList>
    </citation>
    <scope>NUCLEOTIDE SEQUENCE</scope>
    <source>
        <strain evidence="1">Expedition CK06-06</strain>
    </source>
</reference>
<sequence length="57" mass="6678">MKKLNKKSDQMREKLIAKLETKEITIGDIKKNVPMIREAMPKIIEAMSYLLQQMKNS</sequence>
<gene>
    <name evidence="1" type="ORF">S06H3_48159</name>
</gene>
<comment type="caution">
    <text evidence="1">The sequence shown here is derived from an EMBL/GenBank/DDBJ whole genome shotgun (WGS) entry which is preliminary data.</text>
</comment>
<name>X1N771_9ZZZZ</name>
<organism evidence="1">
    <name type="scientific">marine sediment metagenome</name>
    <dbReference type="NCBI Taxonomy" id="412755"/>
    <lineage>
        <taxon>unclassified sequences</taxon>
        <taxon>metagenomes</taxon>
        <taxon>ecological metagenomes</taxon>
    </lineage>
</organism>
<accession>X1N771</accession>
<feature type="non-terminal residue" evidence="1">
    <location>
        <position position="57"/>
    </location>
</feature>